<evidence type="ECO:0000256" key="2">
    <source>
        <dbReference type="ARBA" id="ARBA00023002"/>
    </source>
</evidence>
<dbReference type="PANTHER" id="PTHR44229">
    <property type="entry name" value="15-HYDROXYPROSTAGLANDIN DEHYDROGENASE [NAD(+)]"/>
    <property type="match status" value="1"/>
</dbReference>
<dbReference type="InterPro" id="IPR036291">
    <property type="entry name" value="NAD(P)-bd_dom_sf"/>
</dbReference>
<sequence>MSYSVKGRFAIVTGGGSDRTGIGHAIVKMLLESGCSVIVADLRLRPEAEATLSQYPHPSADPSKPSAIFCPTDISDWAQISSLWKTALEAFARVDIVVSCAGIYEPPSSSFWNPPGISPLAEDPEDAKIGQYKSFAVNTIGPIRLSQIAIDYWQQNPDVQGNLLFVASMGGYMHSMQTPLYFASKAALVSMVKSLGGLKVALGIRNAAVCPGAVFDYCRDRLQPGDIALEPEQVAELAMRVLQEPQYGDGNIMEILMVGSKEDQSVNVREITLEALYPTVSPLGAGTRAMTEELKFFEKVKEKGMRP</sequence>
<name>A0ABQ8R2F4_FUSEQ</name>
<proteinExistence type="inferred from homology"/>
<keyword evidence="2" id="KW-0560">Oxidoreductase</keyword>
<gene>
    <name evidence="3" type="ORF">NW768_010071</name>
</gene>
<dbReference type="Pfam" id="PF00106">
    <property type="entry name" value="adh_short"/>
    <property type="match status" value="1"/>
</dbReference>
<dbReference type="Gene3D" id="3.40.50.720">
    <property type="entry name" value="NAD(P)-binding Rossmann-like Domain"/>
    <property type="match status" value="1"/>
</dbReference>
<comment type="similarity">
    <text evidence="1">Belongs to the short-chain dehydrogenases/reductases (SDR) family.</text>
</comment>
<dbReference type="PANTHER" id="PTHR44229:SF4">
    <property type="entry name" value="15-HYDROXYPROSTAGLANDIN DEHYDROGENASE [NAD(+)]"/>
    <property type="match status" value="1"/>
</dbReference>
<reference evidence="3" key="1">
    <citation type="submission" date="2022-09" db="EMBL/GenBank/DDBJ databases">
        <title>Fusarium specimens isolated from Avocado Roots.</title>
        <authorList>
            <person name="Stajich J."/>
            <person name="Roper C."/>
            <person name="Heimlech-Rivalta G."/>
        </authorList>
    </citation>
    <scope>NUCLEOTIDE SEQUENCE</scope>
    <source>
        <strain evidence="3">CF00095</strain>
    </source>
</reference>
<evidence type="ECO:0000256" key="1">
    <source>
        <dbReference type="ARBA" id="ARBA00006484"/>
    </source>
</evidence>
<dbReference type="EMBL" id="JAOQBH010000018">
    <property type="protein sequence ID" value="KAJ4123078.1"/>
    <property type="molecule type" value="Genomic_DNA"/>
</dbReference>
<evidence type="ECO:0000313" key="3">
    <source>
        <dbReference type="EMBL" id="KAJ4123078.1"/>
    </source>
</evidence>
<dbReference type="PRINTS" id="PR00081">
    <property type="entry name" value="GDHRDH"/>
</dbReference>
<organism evidence="3 4">
    <name type="scientific">Fusarium equiseti</name>
    <name type="common">Fusarium scirpi</name>
    <dbReference type="NCBI Taxonomy" id="61235"/>
    <lineage>
        <taxon>Eukaryota</taxon>
        <taxon>Fungi</taxon>
        <taxon>Dikarya</taxon>
        <taxon>Ascomycota</taxon>
        <taxon>Pezizomycotina</taxon>
        <taxon>Sordariomycetes</taxon>
        <taxon>Hypocreomycetidae</taxon>
        <taxon>Hypocreales</taxon>
        <taxon>Nectriaceae</taxon>
        <taxon>Fusarium</taxon>
        <taxon>Fusarium incarnatum-equiseti species complex</taxon>
    </lineage>
</organism>
<evidence type="ECO:0000313" key="4">
    <source>
        <dbReference type="Proteomes" id="UP001152024"/>
    </source>
</evidence>
<protein>
    <submittedName>
        <fullName evidence="3">Uncharacterized protein</fullName>
    </submittedName>
</protein>
<keyword evidence="4" id="KW-1185">Reference proteome</keyword>
<comment type="caution">
    <text evidence="3">The sequence shown here is derived from an EMBL/GenBank/DDBJ whole genome shotgun (WGS) entry which is preliminary data.</text>
</comment>
<dbReference type="Proteomes" id="UP001152024">
    <property type="component" value="Unassembled WGS sequence"/>
</dbReference>
<accession>A0ABQ8R2F4</accession>
<dbReference type="SUPFAM" id="SSF51735">
    <property type="entry name" value="NAD(P)-binding Rossmann-fold domains"/>
    <property type="match status" value="1"/>
</dbReference>
<dbReference type="InterPro" id="IPR002347">
    <property type="entry name" value="SDR_fam"/>
</dbReference>